<feature type="region of interest" description="Disordered" evidence="1">
    <location>
        <begin position="135"/>
        <end position="262"/>
    </location>
</feature>
<gene>
    <name evidence="2" type="ORF">B0J11DRAFT_589201</name>
</gene>
<dbReference type="AlphaFoldDB" id="A0A9P9ELN8"/>
<name>A0A9P9ELN8_9PLEO</name>
<keyword evidence="3" id="KW-1185">Reference proteome</keyword>
<feature type="region of interest" description="Disordered" evidence="1">
    <location>
        <begin position="82"/>
        <end position="104"/>
    </location>
</feature>
<feature type="compositionally biased region" description="Basic and acidic residues" evidence="1">
    <location>
        <begin position="190"/>
        <end position="203"/>
    </location>
</feature>
<organism evidence="2 3">
    <name type="scientific">Dendryphion nanum</name>
    <dbReference type="NCBI Taxonomy" id="256645"/>
    <lineage>
        <taxon>Eukaryota</taxon>
        <taxon>Fungi</taxon>
        <taxon>Dikarya</taxon>
        <taxon>Ascomycota</taxon>
        <taxon>Pezizomycotina</taxon>
        <taxon>Dothideomycetes</taxon>
        <taxon>Pleosporomycetidae</taxon>
        <taxon>Pleosporales</taxon>
        <taxon>Torulaceae</taxon>
        <taxon>Dendryphion</taxon>
    </lineage>
</organism>
<feature type="compositionally biased region" description="Basic and acidic residues" evidence="1">
    <location>
        <begin position="1"/>
        <end position="10"/>
    </location>
</feature>
<feature type="compositionally biased region" description="Basic residues" evidence="1">
    <location>
        <begin position="14"/>
        <end position="32"/>
    </location>
</feature>
<dbReference type="EMBL" id="JAGMWT010000001">
    <property type="protein sequence ID" value="KAH7139377.1"/>
    <property type="molecule type" value="Genomic_DNA"/>
</dbReference>
<reference evidence="2" key="1">
    <citation type="journal article" date="2021" name="Nat. Commun.">
        <title>Genetic determinants of endophytism in the Arabidopsis root mycobiome.</title>
        <authorList>
            <person name="Mesny F."/>
            <person name="Miyauchi S."/>
            <person name="Thiergart T."/>
            <person name="Pickel B."/>
            <person name="Atanasova L."/>
            <person name="Karlsson M."/>
            <person name="Huettel B."/>
            <person name="Barry K.W."/>
            <person name="Haridas S."/>
            <person name="Chen C."/>
            <person name="Bauer D."/>
            <person name="Andreopoulos W."/>
            <person name="Pangilinan J."/>
            <person name="LaButti K."/>
            <person name="Riley R."/>
            <person name="Lipzen A."/>
            <person name="Clum A."/>
            <person name="Drula E."/>
            <person name="Henrissat B."/>
            <person name="Kohler A."/>
            <person name="Grigoriev I.V."/>
            <person name="Martin F.M."/>
            <person name="Hacquard S."/>
        </authorList>
    </citation>
    <scope>NUCLEOTIDE SEQUENCE</scope>
    <source>
        <strain evidence="2">MPI-CAGE-CH-0243</strain>
    </source>
</reference>
<sequence length="262" mass="28036">MGWSRLHDGGTGKAKAKAKKGIHHHRGKHKKCSSFSGYVGRGRQDVTATTGRFVEEEKTSCSVKKQQMGYVGEDIAGLIDGKRGSGSEVGGEASQAGQREAKREERTATMIVYMTVEAQALERYEPHVQRTKIGSMAAAQASPLIPKKEKVRRVPAPEAPAAGADAEQQNLTFGRGGGHNQNRVASWEGGKGEGDGSQQERARTARASPSPKHPSEERAPAAKTRERGEGEILSRPLVPVQDTIQSAEPLEEPVKGPVETAG</sequence>
<accession>A0A9P9ELN8</accession>
<proteinExistence type="predicted"/>
<dbReference type="Proteomes" id="UP000700596">
    <property type="component" value="Unassembled WGS sequence"/>
</dbReference>
<evidence type="ECO:0000256" key="1">
    <source>
        <dbReference type="SAM" id="MobiDB-lite"/>
    </source>
</evidence>
<feature type="region of interest" description="Disordered" evidence="1">
    <location>
        <begin position="1"/>
        <end position="41"/>
    </location>
</feature>
<protein>
    <submittedName>
        <fullName evidence="2">Uncharacterized protein</fullName>
    </submittedName>
</protein>
<evidence type="ECO:0000313" key="2">
    <source>
        <dbReference type="EMBL" id="KAH7139377.1"/>
    </source>
</evidence>
<evidence type="ECO:0000313" key="3">
    <source>
        <dbReference type="Proteomes" id="UP000700596"/>
    </source>
</evidence>
<comment type="caution">
    <text evidence="2">The sequence shown here is derived from an EMBL/GenBank/DDBJ whole genome shotgun (WGS) entry which is preliminary data.</text>
</comment>
<feature type="compositionally biased region" description="Basic and acidic residues" evidence="1">
    <location>
        <begin position="213"/>
        <end position="232"/>
    </location>
</feature>